<dbReference type="SUPFAM" id="SSF82771">
    <property type="entry name" value="GIY-YIG endonuclease"/>
    <property type="match status" value="1"/>
</dbReference>
<proteinExistence type="predicted"/>
<dbReference type="InterPro" id="IPR027417">
    <property type="entry name" value="P-loop_NTPase"/>
</dbReference>
<evidence type="ECO:0000259" key="1">
    <source>
        <dbReference type="PROSITE" id="PS50164"/>
    </source>
</evidence>
<dbReference type="InterPro" id="IPR000305">
    <property type="entry name" value="GIY-YIG_endonuc"/>
</dbReference>
<protein>
    <submittedName>
        <fullName evidence="2">Endonuclease</fullName>
    </submittedName>
</protein>
<accession>A0A3A9JYL7</accession>
<evidence type="ECO:0000313" key="2">
    <source>
        <dbReference type="EMBL" id="RKL65289.1"/>
    </source>
</evidence>
<dbReference type="SUPFAM" id="SSF52540">
    <property type="entry name" value="P-loop containing nucleoside triphosphate hydrolases"/>
    <property type="match status" value="1"/>
</dbReference>
<dbReference type="CDD" id="cd10439">
    <property type="entry name" value="GIY-YIG_COG3410"/>
    <property type="match status" value="1"/>
</dbReference>
<keyword evidence="2" id="KW-0540">Nuclease</keyword>
<dbReference type="Proteomes" id="UP000281498">
    <property type="component" value="Unassembled WGS sequence"/>
</dbReference>
<evidence type="ECO:0000313" key="3">
    <source>
        <dbReference type="Proteomes" id="UP000281498"/>
    </source>
</evidence>
<dbReference type="InterPro" id="IPR018647">
    <property type="entry name" value="SLFN_3-like_DNA/RNA_helicase"/>
</dbReference>
<organism evidence="2 3">
    <name type="scientific">Salipaludibacillus neizhouensis</name>
    <dbReference type="NCBI Taxonomy" id="885475"/>
    <lineage>
        <taxon>Bacteria</taxon>
        <taxon>Bacillati</taxon>
        <taxon>Bacillota</taxon>
        <taxon>Bacilli</taxon>
        <taxon>Bacillales</taxon>
        <taxon>Bacillaceae</taxon>
    </lineage>
</organism>
<keyword evidence="2" id="KW-0255">Endonuclease</keyword>
<keyword evidence="2" id="KW-0378">Hydrolase</keyword>
<gene>
    <name evidence="2" type="ORF">CR203_21705</name>
</gene>
<keyword evidence="3" id="KW-1185">Reference proteome</keyword>
<dbReference type="PROSITE" id="PS50164">
    <property type="entry name" value="GIY_YIG"/>
    <property type="match status" value="1"/>
</dbReference>
<reference evidence="2 3" key="1">
    <citation type="submission" date="2017-10" db="EMBL/GenBank/DDBJ databases">
        <title>Bacillus sp. nov., a halophilic bacterium isolated from a Keqin Lake.</title>
        <authorList>
            <person name="Wang H."/>
        </authorList>
    </citation>
    <scope>NUCLEOTIDE SEQUENCE [LARGE SCALE GENOMIC DNA]</scope>
    <source>
        <strain evidence="2 3">KCTC 13187</strain>
    </source>
</reference>
<dbReference type="OrthoDB" id="3193269at2"/>
<dbReference type="Gene3D" id="3.40.50.300">
    <property type="entry name" value="P-loop containing nucleotide triphosphate hydrolases"/>
    <property type="match status" value="1"/>
</dbReference>
<dbReference type="AlphaFoldDB" id="A0A3A9JYL7"/>
<dbReference type="Pfam" id="PF09848">
    <property type="entry name" value="SLFN-g3_helicase"/>
    <property type="match status" value="1"/>
</dbReference>
<sequence>MNSELIFEKGSFNRQALDQVQTVYLNNYPMVYVLYNQKRKVAYIGQTVHKNRRLNAHLTDPKRHIHNETIVIGHEKFNQSATYNIESNLINYFIADNQYKLQNVSQTANMQMHNYFHKEYFNEEIFGEIWDKLREEKLVKETVENLRNKDIYKLSPYKELSEQQLDVKNRILDFCKKSINNEGHHVFIVEGDAGTGKSVLLSSLFNTIQDYANEDSSALKDTTNYLLVNHSEMLKTYKSIANSLPNLKKKNFLKPTPFVNQMDKTNTQADIVLVDEAHLLLTKEDSYNNFHYQNHLDEIIKRCKITIVIFDPKQVLKLKSYWNQRLIQEITRHYSAETMQLTDQFRMNASPDTLNWINHFVSKTILPLPSNEDQEFEFKIYDNGRQLKEAIQSKNDKYGLSRIVSTFDYLHKKDGKEYYVDEKEEGVNLPWNITGNNITWAEEAHTIYEVGSIYTVQGFDLNYVGVVLGPSVSYDDETDRIVIDIHKYKDTGAFTSRNDIDADQAEQIKEDIILNSINVLMKRGIRGLYIYAVDPKLSAKLQSLKKGKESDE</sequence>
<name>A0A3A9JYL7_9BACI</name>
<dbReference type="GO" id="GO:0004519">
    <property type="term" value="F:endonuclease activity"/>
    <property type="evidence" value="ECO:0007669"/>
    <property type="project" value="UniProtKB-KW"/>
</dbReference>
<feature type="domain" description="GIY-YIG" evidence="1">
    <location>
        <begin position="27"/>
        <end position="101"/>
    </location>
</feature>
<dbReference type="RefSeq" id="WP_110935696.1">
    <property type="nucleotide sequence ID" value="NZ_KZ614146.1"/>
</dbReference>
<comment type="caution">
    <text evidence="2">The sequence shown here is derived from an EMBL/GenBank/DDBJ whole genome shotgun (WGS) entry which is preliminary data.</text>
</comment>
<dbReference type="SMART" id="SM00465">
    <property type="entry name" value="GIYc"/>
    <property type="match status" value="1"/>
</dbReference>
<dbReference type="InterPro" id="IPR035901">
    <property type="entry name" value="GIY-YIG_endonuc_sf"/>
</dbReference>
<dbReference type="EMBL" id="PDOE01000019">
    <property type="protein sequence ID" value="RKL65289.1"/>
    <property type="molecule type" value="Genomic_DNA"/>
</dbReference>